<dbReference type="RefSeq" id="XP_062628662.1">
    <property type="nucleotide sequence ID" value="XM_062772678.1"/>
</dbReference>
<feature type="compositionally biased region" description="Low complexity" evidence="1">
    <location>
        <begin position="56"/>
        <end position="74"/>
    </location>
</feature>
<accession>A0AAF0Y9R1</accession>
<reference evidence="2" key="1">
    <citation type="submission" date="2023-10" db="EMBL/GenBank/DDBJ databases">
        <authorList>
            <person name="Noh H."/>
        </authorList>
    </citation>
    <scope>NUCLEOTIDE SEQUENCE</scope>
    <source>
        <strain evidence="2">DUCC4014</strain>
    </source>
</reference>
<protein>
    <submittedName>
        <fullName evidence="2">Uncharacterized protein</fullName>
    </submittedName>
</protein>
<evidence type="ECO:0000313" key="3">
    <source>
        <dbReference type="Proteomes" id="UP000827549"/>
    </source>
</evidence>
<dbReference type="AlphaFoldDB" id="A0AAF0Y9R1"/>
<proteinExistence type="predicted"/>
<dbReference type="Proteomes" id="UP000827549">
    <property type="component" value="Chromosome 4"/>
</dbReference>
<keyword evidence="3" id="KW-1185">Reference proteome</keyword>
<evidence type="ECO:0000313" key="2">
    <source>
        <dbReference type="EMBL" id="WOO82630.1"/>
    </source>
</evidence>
<name>A0AAF0Y9R1_9TREE</name>
<dbReference type="GeneID" id="87809340"/>
<evidence type="ECO:0000256" key="1">
    <source>
        <dbReference type="SAM" id="MobiDB-lite"/>
    </source>
</evidence>
<feature type="compositionally biased region" description="Basic and acidic residues" evidence="1">
    <location>
        <begin position="12"/>
        <end position="28"/>
    </location>
</feature>
<sequence length="224" mass="24385">METQPPVVLSRPDAEPRIRTWDAEKKDWVPLSAQVGDSSESSRPPTPPPKSPRHVAMPAEPHAHALPPGAAAPALSLQPELASLGTRTHTARRRPATDDAPSSERVKAQRGYTHTRTKSLFVRRREPVEQAQQGEHVVAPLPPVLAPRPQSWFGALGGMLRRKRTSRGTPPPTPTDTETDTVAEHVADKQGPLDHFGPPPPPPEWERAALDAYAALSVRPRGAR</sequence>
<organism evidence="2 3">
    <name type="scientific">Vanrija pseudolonga</name>
    <dbReference type="NCBI Taxonomy" id="143232"/>
    <lineage>
        <taxon>Eukaryota</taxon>
        <taxon>Fungi</taxon>
        <taxon>Dikarya</taxon>
        <taxon>Basidiomycota</taxon>
        <taxon>Agaricomycotina</taxon>
        <taxon>Tremellomycetes</taxon>
        <taxon>Trichosporonales</taxon>
        <taxon>Trichosporonaceae</taxon>
        <taxon>Vanrija</taxon>
    </lineage>
</organism>
<feature type="region of interest" description="Disordered" evidence="1">
    <location>
        <begin position="1"/>
        <end position="183"/>
    </location>
</feature>
<gene>
    <name evidence="2" type="ORF">LOC62_04G006113</name>
</gene>
<dbReference type="EMBL" id="CP086717">
    <property type="protein sequence ID" value="WOO82630.1"/>
    <property type="molecule type" value="Genomic_DNA"/>
</dbReference>